<dbReference type="PANTHER" id="PTHR43221">
    <property type="entry name" value="PROTEASE HTPX"/>
    <property type="match status" value="1"/>
</dbReference>
<accession>M4VDM5</accession>
<dbReference type="Proteomes" id="UP000011932">
    <property type="component" value="Chromosome"/>
</dbReference>
<keyword evidence="4 12" id="KW-0812">Transmembrane</keyword>
<proteinExistence type="inferred from homology"/>
<keyword evidence="6 11" id="KW-0378">Hydrolase</keyword>
<dbReference type="Pfam" id="PF01435">
    <property type="entry name" value="Peptidase_M48"/>
    <property type="match status" value="1"/>
</dbReference>
<evidence type="ECO:0000256" key="3">
    <source>
        <dbReference type="ARBA" id="ARBA00022670"/>
    </source>
</evidence>
<dbReference type="STRING" id="349215.A11S_638"/>
<comment type="similarity">
    <text evidence="11">Belongs to the peptidase M48 family.</text>
</comment>
<feature type="transmembrane region" description="Helical" evidence="12">
    <location>
        <begin position="187"/>
        <end position="205"/>
    </location>
</feature>
<feature type="transmembrane region" description="Helical" evidence="12">
    <location>
        <begin position="16"/>
        <end position="37"/>
    </location>
</feature>
<name>M4VDM5_9BACT</name>
<evidence type="ECO:0000256" key="2">
    <source>
        <dbReference type="ARBA" id="ARBA00022475"/>
    </source>
</evidence>
<dbReference type="KEGG" id="man:A11S_638"/>
<dbReference type="EMBL" id="CP003538">
    <property type="protein sequence ID" value="AGH97462.1"/>
    <property type="molecule type" value="Genomic_DNA"/>
</dbReference>
<sequence>MPPEAKITAIHRPKDYAAIFTAAALGYAPHVALILMVLGTGGVARQAAAVAAMAVAVHIPYVRQIPMLVSRLFIRAFIVKGVQKPSRRLRAIFNEVTNAADIKGLKIYQYNRGVIRNAMAFGNEIYVGQGLVTSLNRRELKAVIAHEIAHCKTRDISAGIVQFLPYSTSIMLNIGAVSLCFQNVPGLSLTMAFSGVAMAGGYCAYQKLVRAFGTRVMEYRADRNALNFTRDPMAAAKAHIKISGMDAQNETGAQKNWFYKFKKLFRTHPDTEDRVRAILAHGQALKDAGLLPARYAKQDFSKLMMDGVDLLAAPAKTPAKKLDIG</sequence>
<dbReference type="RefSeq" id="WP_015467015.1">
    <property type="nucleotide sequence ID" value="NC_020812.1"/>
</dbReference>
<evidence type="ECO:0000256" key="12">
    <source>
        <dbReference type="SAM" id="Phobius"/>
    </source>
</evidence>
<protein>
    <submittedName>
        <fullName evidence="14">Peptidase M48, Ste24p</fullName>
    </submittedName>
</protein>
<dbReference type="GO" id="GO:0004222">
    <property type="term" value="F:metalloendopeptidase activity"/>
    <property type="evidence" value="ECO:0007669"/>
    <property type="project" value="InterPro"/>
</dbReference>
<evidence type="ECO:0000256" key="1">
    <source>
        <dbReference type="ARBA" id="ARBA00004651"/>
    </source>
</evidence>
<dbReference type="PANTHER" id="PTHR43221:SF1">
    <property type="entry name" value="PROTEASE HTPX"/>
    <property type="match status" value="1"/>
</dbReference>
<feature type="transmembrane region" description="Helical" evidence="12">
    <location>
        <begin position="43"/>
        <end position="62"/>
    </location>
</feature>
<evidence type="ECO:0000256" key="10">
    <source>
        <dbReference type="ARBA" id="ARBA00023136"/>
    </source>
</evidence>
<evidence type="ECO:0000259" key="13">
    <source>
        <dbReference type="Pfam" id="PF01435"/>
    </source>
</evidence>
<keyword evidence="10 12" id="KW-0472">Membrane</keyword>
<keyword evidence="2" id="KW-1003">Cell membrane</keyword>
<evidence type="ECO:0000256" key="11">
    <source>
        <dbReference type="RuleBase" id="RU003983"/>
    </source>
</evidence>
<evidence type="ECO:0000256" key="4">
    <source>
        <dbReference type="ARBA" id="ARBA00022692"/>
    </source>
</evidence>
<dbReference type="AlphaFoldDB" id="M4VDM5"/>
<evidence type="ECO:0000313" key="15">
    <source>
        <dbReference type="Proteomes" id="UP000011932"/>
    </source>
</evidence>
<evidence type="ECO:0000256" key="8">
    <source>
        <dbReference type="ARBA" id="ARBA00022989"/>
    </source>
</evidence>
<reference evidence="14 15" key="1">
    <citation type="journal article" date="2013" name="ISME J.">
        <title>By their genes ye shall know them: genomic signatures of predatory bacteria.</title>
        <authorList>
            <person name="Pasternak Z."/>
            <person name="Pietrokovski S."/>
            <person name="Rotem O."/>
            <person name="Gophna U."/>
            <person name="Lurie-Weinberger M.N."/>
            <person name="Jurkevitch E."/>
        </authorList>
    </citation>
    <scope>NUCLEOTIDE SEQUENCE [LARGE SCALE GENOMIC DNA]</scope>
    <source>
        <strain evidence="14">EPB</strain>
    </source>
</reference>
<dbReference type="InterPro" id="IPR050083">
    <property type="entry name" value="HtpX_protease"/>
</dbReference>
<gene>
    <name evidence="14" type="ORF">A11S_638</name>
</gene>
<dbReference type="InterPro" id="IPR001915">
    <property type="entry name" value="Peptidase_M48"/>
</dbReference>
<keyword evidence="8 12" id="KW-1133">Transmembrane helix</keyword>
<keyword evidence="5" id="KW-0479">Metal-binding</keyword>
<keyword evidence="7 11" id="KW-0862">Zinc</keyword>
<dbReference type="GO" id="GO:0046872">
    <property type="term" value="F:metal ion binding"/>
    <property type="evidence" value="ECO:0007669"/>
    <property type="project" value="UniProtKB-KW"/>
</dbReference>
<evidence type="ECO:0000256" key="7">
    <source>
        <dbReference type="ARBA" id="ARBA00022833"/>
    </source>
</evidence>
<dbReference type="Gene3D" id="3.30.2010.10">
    <property type="entry name" value="Metalloproteases ('zincins'), catalytic domain"/>
    <property type="match status" value="1"/>
</dbReference>
<dbReference type="OrthoDB" id="15218at2"/>
<evidence type="ECO:0000256" key="6">
    <source>
        <dbReference type="ARBA" id="ARBA00022801"/>
    </source>
</evidence>
<feature type="transmembrane region" description="Helical" evidence="12">
    <location>
        <begin position="163"/>
        <end position="181"/>
    </location>
</feature>
<keyword evidence="3 11" id="KW-0645">Protease</keyword>
<dbReference type="HOGENOM" id="CLU_854753_0_0_5"/>
<feature type="domain" description="Peptidase M48" evidence="13">
    <location>
        <begin position="85"/>
        <end position="279"/>
    </location>
</feature>
<comment type="cofactor">
    <cofactor evidence="11">
        <name>Zn(2+)</name>
        <dbReference type="ChEBI" id="CHEBI:29105"/>
    </cofactor>
    <text evidence="11">Binds 1 zinc ion per subunit.</text>
</comment>
<organism evidence="14 15">
    <name type="scientific">Micavibrio aeruginosavorus EPB</name>
    <dbReference type="NCBI Taxonomy" id="349215"/>
    <lineage>
        <taxon>Bacteria</taxon>
        <taxon>Pseudomonadati</taxon>
        <taxon>Bdellovibrionota</taxon>
        <taxon>Bdellovibrionia</taxon>
        <taxon>Bdellovibrionales</taxon>
        <taxon>Pseudobdellovibrionaceae</taxon>
        <taxon>Micavibrio</taxon>
    </lineage>
</organism>
<dbReference type="GO" id="GO:0005886">
    <property type="term" value="C:plasma membrane"/>
    <property type="evidence" value="ECO:0007669"/>
    <property type="project" value="UniProtKB-SubCell"/>
</dbReference>
<evidence type="ECO:0000256" key="9">
    <source>
        <dbReference type="ARBA" id="ARBA00023049"/>
    </source>
</evidence>
<evidence type="ECO:0000256" key="5">
    <source>
        <dbReference type="ARBA" id="ARBA00022723"/>
    </source>
</evidence>
<keyword evidence="9 11" id="KW-0482">Metalloprotease</keyword>
<dbReference type="GO" id="GO:0006508">
    <property type="term" value="P:proteolysis"/>
    <property type="evidence" value="ECO:0007669"/>
    <property type="project" value="UniProtKB-KW"/>
</dbReference>
<evidence type="ECO:0000313" key="14">
    <source>
        <dbReference type="EMBL" id="AGH97462.1"/>
    </source>
</evidence>
<comment type="subcellular location">
    <subcellularLocation>
        <location evidence="1">Cell membrane</location>
        <topology evidence="1">Multi-pass membrane protein</topology>
    </subcellularLocation>
</comment>